<feature type="signal peptide" evidence="3">
    <location>
        <begin position="1"/>
        <end position="27"/>
    </location>
</feature>
<dbReference type="GO" id="GO:0071949">
    <property type="term" value="F:FAD binding"/>
    <property type="evidence" value="ECO:0007669"/>
    <property type="project" value="InterPro"/>
</dbReference>
<dbReference type="PANTHER" id="PTHR13878">
    <property type="entry name" value="GULONOLACTONE OXIDASE"/>
    <property type="match status" value="1"/>
</dbReference>
<dbReference type="PROSITE" id="PS51387">
    <property type="entry name" value="FAD_PCMH"/>
    <property type="match status" value="1"/>
</dbReference>
<dbReference type="InterPro" id="IPR016166">
    <property type="entry name" value="FAD-bd_PCMH"/>
</dbReference>
<keyword evidence="6" id="KW-1185">Reference proteome</keyword>
<evidence type="ECO:0000256" key="1">
    <source>
        <dbReference type="ARBA" id="ARBA00005466"/>
    </source>
</evidence>
<comment type="similarity">
    <text evidence="1">Belongs to the oxygen-dependent FAD-linked oxidoreductase family.</text>
</comment>
<name>A0A9P6C452_9AGAR</name>
<feature type="domain" description="FAD-binding PCMH-type" evidence="4">
    <location>
        <begin position="127"/>
        <end position="312"/>
    </location>
</feature>
<dbReference type="AlphaFoldDB" id="A0A9P6C452"/>
<dbReference type="SUPFAM" id="SSF56176">
    <property type="entry name" value="FAD-binding/transporter-associated domain-like"/>
    <property type="match status" value="1"/>
</dbReference>
<dbReference type="EMBL" id="MU151173">
    <property type="protein sequence ID" value="KAF9448104.1"/>
    <property type="molecule type" value="Genomic_DNA"/>
</dbReference>
<evidence type="ECO:0000259" key="4">
    <source>
        <dbReference type="PROSITE" id="PS51387"/>
    </source>
</evidence>
<dbReference type="GO" id="GO:0016491">
    <property type="term" value="F:oxidoreductase activity"/>
    <property type="evidence" value="ECO:0007669"/>
    <property type="project" value="UniProtKB-KW"/>
</dbReference>
<organism evidence="5 6">
    <name type="scientific">Macrolepiota fuliginosa MF-IS2</name>
    <dbReference type="NCBI Taxonomy" id="1400762"/>
    <lineage>
        <taxon>Eukaryota</taxon>
        <taxon>Fungi</taxon>
        <taxon>Dikarya</taxon>
        <taxon>Basidiomycota</taxon>
        <taxon>Agaricomycotina</taxon>
        <taxon>Agaricomycetes</taxon>
        <taxon>Agaricomycetidae</taxon>
        <taxon>Agaricales</taxon>
        <taxon>Agaricineae</taxon>
        <taxon>Agaricaceae</taxon>
        <taxon>Macrolepiota</taxon>
    </lineage>
</organism>
<dbReference type="InterPro" id="IPR050432">
    <property type="entry name" value="FAD-linked_Oxidoreductases_BP"/>
</dbReference>
<dbReference type="OrthoDB" id="9983560at2759"/>
<dbReference type="Gene3D" id="3.40.462.20">
    <property type="match status" value="1"/>
</dbReference>
<dbReference type="Proteomes" id="UP000807342">
    <property type="component" value="Unassembled WGS sequence"/>
</dbReference>
<feature type="chain" id="PRO_5040157180" evidence="3">
    <location>
        <begin position="28"/>
        <end position="561"/>
    </location>
</feature>
<dbReference type="InterPro" id="IPR012951">
    <property type="entry name" value="BBE"/>
</dbReference>
<dbReference type="Pfam" id="PF08031">
    <property type="entry name" value="BBE"/>
    <property type="match status" value="1"/>
</dbReference>
<sequence length="561" mass="60849">MKFGLLYDLVAFLSSILVRTPAPRADASDCRCVYGQSCWPSEQNFDSLSAQLSVPLIRPVPPASACYPVGNPSGNCSDARRNWVSGIWRSDQPGGYEYPNFETHMDSVDGSVSGCYLNTTLGIPCGRGSVAPVGVDARTVEDVRAAVRFAGRHNLRLVVKKTGHDLLGRSAARDAFMIWTHHLKNISYDANFIPEGGSDYETVPALTIGAGVQWKEAYAAAAEQQRFIVGGFSDDGSDGAAGGWIMGGGHSPLSTTYGLGVDNVVQFTIVTADGEHVVANAQRHSDLFWALRGGGAGSWGVVTSVTYRTHDLVPLVFTSINGTFPNPQAAQKAITEYINPHPKLSNSGWGGYSIFNNEILFIYLLAVNVSWADANATIHPFFDLVRNAAGPSNMDAFTQPFDNFYAWMDSLAPVPFGGVGENTELASRLVSRDVVAENRTAETARLFLSFDIMVFNLLAGGAASAFAFTAETWEEGASSDVVFQARQRVAEHVRRLDSISPDSATYMNEASLHEPDFRKSFFGSHYGRLRSIKRQYDPKSMFLVAEGVGSEDWNGDSTRPV</sequence>
<keyword evidence="3" id="KW-0732">Signal</keyword>
<dbReference type="Gene3D" id="3.30.465.10">
    <property type="match status" value="2"/>
</dbReference>
<dbReference type="InterPro" id="IPR016169">
    <property type="entry name" value="FAD-bd_PCMH_sub2"/>
</dbReference>
<accession>A0A9P6C452</accession>
<evidence type="ECO:0000256" key="3">
    <source>
        <dbReference type="SAM" id="SignalP"/>
    </source>
</evidence>
<protein>
    <submittedName>
        <fullName evidence="5">FAD-binding domain-containing protein</fullName>
    </submittedName>
</protein>
<evidence type="ECO:0000313" key="5">
    <source>
        <dbReference type="EMBL" id="KAF9448104.1"/>
    </source>
</evidence>
<dbReference type="InterPro" id="IPR036318">
    <property type="entry name" value="FAD-bd_PCMH-like_sf"/>
</dbReference>
<gene>
    <name evidence="5" type="ORF">P691DRAFT_775666</name>
</gene>
<evidence type="ECO:0000256" key="2">
    <source>
        <dbReference type="ARBA" id="ARBA00023002"/>
    </source>
</evidence>
<keyword evidence="2" id="KW-0560">Oxidoreductase</keyword>
<evidence type="ECO:0000313" key="6">
    <source>
        <dbReference type="Proteomes" id="UP000807342"/>
    </source>
</evidence>
<proteinExistence type="inferred from homology"/>
<dbReference type="InterPro" id="IPR006094">
    <property type="entry name" value="Oxid_FAD_bind_N"/>
</dbReference>
<reference evidence="5" key="1">
    <citation type="submission" date="2020-11" db="EMBL/GenBank/DDBJ databases">
        <authorList>
            <consortium name="DOE Joint Genome Institute"/>
            <person name="Ahrendt S."/>
            <person name="Riley R."/>
            <person name="Andreopoulos W."/>
            <person name="Labutti K."/>
            <person name="Pangilinan J."/>
            <person name="Ruiz-Duenas F.J."/>
            <person name="Barrasa J.M."/>
            <person name="Sanchez-Garcia M."/>
            <person name="Camarero S."/>
            <person name="Miyauchi S."/>
            <person name="Serrano A."/>
            <person name="Linde D."/>
            <person name="Babiker R."/>
            <person name="Drula E."/>
            <person name="Ayuso-Fernandez I."/>
            <person name="Pacheco R."/>
            <person name="Padilla G."/>
            <person name="Ferreira P."/>
            <person name="Barriuso J."/>
            <person name="Kellner H."/>
            <person name="Castanera R."/>
            <person name="Alfaro M."/>
            <person name="Ramirez L."/>
            <person name="Pisabarro A.G."/>
            <person name="Kuo A."/>
            <person name="Tritt A."/>
            <person name="Lipzen A."/>
            <person name="He G."/>
            <person name="Yan M."/>
            <person name="Ng V."/>
            <person name="Cullen D."/>
            <person name="Martin F."/>
            <person name="Rosso M.-N."/>
            <person name="Henrissat B."/>
            <person name="Hibbett D."/>
            <person name="Martinez A.T."/>
            <person name="Grigoriev I.V."/>
        </authorList>
    </citation>
    <scope>NUCLEOTIDE SEQUENCE</scope>
    <source>
        <strain evidence="5">MF-IS2</strain>
    </source>
</reference>
<comment type="caution">
    <text evidence="5">The sequence shown here is derived from an EMBL/GenBank/DDBJ whole genome shotgun (WGS) entry which is preliminary data.</text>
</comment>
<dbReference type="Pfam" id="PF01565">
    <property type="entry name" value="FAD_binding_4"/>
    <property type="match status" value="1"/>
</dbReference>
<dbReference type="PANTHER" id="PTHR13878:SF91">
    <property type="entry name" value="FAD BINDING DOMAIN PROTEIN (AFU_ORTHOLOGUE AFUA_6G12070)-RELATED"/>
    <property type="match status" value="1"/>
</dbReference>